<dbReference type="EMBL" id="BAABKX010000030">
    <property type="protein sequence ID" value="GAA5065561.1"/>
    <property type="molecule type" value="Genomic_DNA"/>
</dbReference>
<comment type="caution">
    <text evidence="2">The sequence shown here is derived from an EMBL/GenBank/DDBJ whole genome shotgun (WGS) entry which is preliminary data.</text>
</comment>
<dbReference type="RefSeq" id="WP_227779119.1">
    <property type="nucleotide sequence ID" value="NZ_BAABKX010000030.1"/>
</dbReference>
<dbReference type="AlphaFoldDB" id="A0AAV3USA7"/>
<accession>A0AAV3USA7</accession>
<organism evidence="2 3">
    <name type="scientific">Haladaptatus pallidirubidus</name>
    <dbReference type="NCBI Taxonomy" id="1008152"/>
    <lineage>
        <taxon>Archaea</taxon>
        <taxon>Methanobacteriati</taxon>
        <taxon>Methanobacteriota</taxon>
        <taxon>Stenosarchaea group</taxon>
        <taxon>Halobacteria</taxon>
        <taxon>Halobacteriales</taxon>
        <taxon>Haladaptataceae</taxon>
        <taxon>Haladaptatus</taxon>
    </lineage>
</organism>
<gene>
    <name evidence="2" type="ORF">GCM10025751_56620</name>
</gene>
<evidence type="ECO:0000256" key="1">
    <source>
        <dbReference type="SAM" id="MobiDB-lite"/>
    </source>
</evidence>
<keyword evidence="3" id="KW-1185">Reference proteome</keyword>
<dbReference type="GeneID" id="68617268"/>
<dbReference type="Proteomes" id="UP001501729">
    <property type="component" value="Unassembled WGS sequence"/>
</dbReference>
<protein>
    <submittedName>
        <fullName evidence="2">DUF3006 domain-containing protein</fullName>
    </submittedName>
</protein>
<dbReference type="Pfam" id="PF11213">
    <property type="entry name" value="DUF3006"/>
    <property type="match status" value="1"/>
</dbReference>
<name>A0AAV3USA7_9EURY</name>
<evidence type="ECO:0000313" key="3">
    <source>
        <dbReference type="Proteomes" id="UP001501729"/>
    </source>
</evidence>
<dbReference type="InterPro" id="IPR021377">
    <property type="entry name" value="DUF3006"/>
</dbReference>
<proteinExistence type="predicted"/>
<feature type="region of interest" description="Disordered" evidence="1">
    <location>
        <begin position="71"/>
        <end position="99"/>
    </location>
</feature>
<reference evidence="2 3" key="1">
    <citation type="journal article" date="2019" name="Int. J. Syst. Evol. Microbiol.">
        <title>The Global Catalogue of Microorganisms (GCM) 10K type strain sequencing project: providing services to taxonomists for standard genome sequencing and annotation.</title>
        <authorList>
            <consortium name="The Broad Institute Genomics Platform"/>
            <consortium name="The Broad Institute Genome Sequencing Center for Infectious Disease"/>
            <person name="Wu L."/>
            <person name="Ma J."/>
        </authorList>
    </citation>
    <scope>NUCLEOTIDE SEQUENCE [LARGE SCALE GENOMIC DNA]</scope>
    <source>
        <strain evidence="2 3">JCM 17504</strain>
    </source>
</reference>
<sequence>MTDETTEPRTFTAVLDRFEEEQAVLLLESNGETVDELVIHRDDLPESGRHQDAIFTVIIDGETIVEIKYEPTETEERAEAAQQQFDRLARRPPSDDEDV</sequence>
<feature type="compositionally biased region" description="Basic and acidic residues" evidence="1">
    <location>
        <begin position="87"/>
        <end position="99"/>
    </location>
</feature>
<evidence type="ECO:0000313" key="2">
    <source>
        <dbReference type="EMBL" id="GAA5065561.1"/>
    </source>
</evidence>